<dbReference type="EMBL" id="JBEPMK010000001">
    <property type="protein sequence ID" value="MET3643409.1"/>
    <property type="molecule type" value="Genomic_DNA"/>
</dbReference>
<reference evidence="2 3" key="1">
    <citation type="submission" date="2024-06" db="EMBL/GenBank/DDBJ databases">
        <title>Genomic Encyclopedia of Type Strains, Phase IV (KMG-IV): sequencing the most valuable type-strain genomes for metagenomic binning, comparative biology and taxonomic classification.</title>
        <authorList>
            <person name="Goeker M."/>
        </authorList>
    </citation>
    <scope>NUCLEOTIDE SEQUENCE [LARGE SCALE GENOMIC DNA]</scope>
    <source>
        <strain evidence="2 3">DSM 15349</strain>
    </source>
</reference>
<organism evidence="2 3">
    <name type="scientific">Streptococcus gallinaceus</name>
    <dbReference type="NCBI Taxonomy" id="165758"/>
    <lineage>
        <taxon>Bacteria</taxon>
        <taxon>Bacillati</taxon>
        <taxon>Bacillota</taxon>
        <taxon>Bacilli</taxon>
        <taxon>Lactobacillales</taxon>
        <taxon>Streptococcaceae</taxon>
        <taxon>Streptococcus</taxon>
    </lineage>
</organism>
<keyword evidence="2" id="KW-0378">Hydrolase</keyword>
<comment type="caution">
    <text evidence="2">The sequence shown here is derived from an EMBL/GenBank/DDBJ whole genome shotgun (WGS) entry which is preliminary data.</text>
</comment>
<dbReference type="PANTHER" id="PTHR33428">
    <property type="entry name" value="CHLOROPHYLLASE-2, CHLOROPLASTIC"/>
    <property type="match status" value="1"/>
</dbReference>
<proteinExistence type="predicted"/>
<protein>
    <submittedName>
        <fullName evidence="2">Dienelactone hydrolase</fullName>
    </submittedName>
</protein>
<dbReference type="Pfam" id="PF12740">
    <property type="entry name" value="PETase"/>
    <property type="match status" value="1"/>
</dbReference>
<accession>A0ABV2JKB1</accession>
<keyword evidence="3" id="KW-1185">Reference proteome</keyword>
<gene>
    <name evidence="2" type="ORF">ABID27_000026</name>
</gene>
<dbReference type="InterPro" id="IPR041127">
    <property type="entry name" value="PET_hydrolase/cutinase-like"/>
</dbReference>
<dbReference type="PANTHER" id="PTHR33428:SF14">
    <property type="entry name" value="CARBOXYLESTERASE TYPE B DOMAIN-CONTAINING PROTEIN"/>
    <property type="match status" value="1"/>
</dbReference>
<dbReference type="Gene3D" id="3.40.50.1820">
    <property type="entry name" value="alpha/beta hydrolase"/>
    <property type="match status" value="1"/>
</dbReference>
<dbReference type="SUPFAM" id="SSF53474">
    <property type="entry name" value="alpha/beta-Hydrolases"/>
    <property type="match status" value="1"/>
</dbReference>
<evidence type="ECO:0000313" key="2">
    <source>
        <dbReference type="EMBL" id="MET3643409.1"/>
    </source>
</evidence>
<evidence type="ECO:0000259" key="1">
    <source>
        <dbReference type="Pfam" id="PF12740"/>
    </source>
</evidence>
<evidence type="ECO:0000313" key="3">
    <source>
        <dbReference type="Proteomes" id="UP001549055"/>
    </source>
</evidence>
<dbReference type="InterPro" id="IPR029058">
    <property type="entry name" value="AB_hydrolase_fold"/>
</dbReference>
<dbReference type="GO" id="GO:0016787">
    <property type="term" value="F:hydrolase activity"/>
    <property type="evidence" value="ECO:0007669"/>
    <property type="project" value="UniProtKB-KW"/>
</dbReference>
<name>A0ABV2JKB1_9STRE</name>
<dbReference type="RefSeq" id="WP_354279423.1">
    <property type="nucleotide sequence ID" value="NZ_JBEPMK010000001.1"/>
</dbReference>
<sequence length="197" mass="22000">MVIIVILLIALAALLFVGKQKEGNYTKYTKTAGKIEKIYTATGEDKVSYTEYKTDDEVIKKYALWYPEKMKNSDKKCPIVIFANGTGSKSSTYKAFLTHLASWRFIAVGNDDENTRTGESLNKIIDFLIEANSRKESPFYQKLDPERIGIGGHSQGGPAVFNMAGKWSNKDRIKAVYAVSPTSSYHTNVFQVVGFTT</sequence>
<dbReference type="Proteomes" id="UP001549055">
    <property type="component" value="Unassembled WGS sequence"/>
</dbReference>
<feature type="domain" description="PET hydrolase/cutinase-like" evidence="1">
    <location>
        <begin position="64"/>
        <end position="184"/>
    </location>
</feature>